<evidence type="ECO:0000256" key="2">
    <source>
        <dbReference type="ARBA" id="ARBA00006772"/>
    </source>
</evidence>
<feature type="transmembrane region" description="Helical" evidence="10">
    <location>
        <begin position="85"/>
        <end position="104"/>
    </location>
</feature>
<keyword evidence="8" id="KW-0739">Sodium transport</keyword>
<evidence type="ECO:0000256" key="7">
    <source>
        <dbReference type="ARBA" id="ARBA00023136"/>
    </source>
</evidence>
<dbReference type="CDD" id="cd01115">
    <property type="entry name" value="SLC13_permease"/>
    <property type="match status" value="1"/>
</dbReference>
<dbReference type="InterPro" id="IPR001898">
    <property type="entry name" value="SLC13A/DASS"/>
</dbReference>
<dbReference type="Pfam" id="PF00939">
    <property type="entry name" value="Na_sulph_symp"/>
    <property type="match status" value="1"/>
</dbReference>
<feature type="transmembrane region" description="Helical" evidence="10">
    <location>
        <begin position="42"/>
        <end position="65"/>
    </location>
</feature>
<evidence type="ECO:0000256" key="4">
    <source>
        <dbReference type="ARBA" id="ARBA00022692"/>
    </source>
</evidence>
<feature type="transmembrane region" description="Helical" evidence="10">
    <location>
        <begin position="282"/>
        <end position="305"/>
    </location>
</feature>
<feature type="compositionally biased region" description="Basic and acidic residues" evidence="9">
    <location>
        <begin position="214"/>
        <end position="227"/>
    </location>
</feature>
<reference evidence="11 12" key="1">
    <citation type="journal article" date="2008" name="Nature">
        <title>Genome analysis of the platypus reveals unique signatures of evolution.</title>
        <authorList>
            <person name="Warren W.C."/>
            <person name="Hillier L.W."/>
            <person name="Marshall Graves J.A."/>
            <person name="Birney E."/>
            <person name="Ponting C.P."/>
            <person name="Grutzner F."/>
            <person name="Belov K."/>
            <person name="Miller W."/>
            <person name="Clarke L."/>
            <person name="Chinwalla A.T."/>
            <person name="Yang S.P."/>
            <person name="Heger A."/>
            <person name="Locke D.P."/>
            <person name="Miethke P."/>
            <person name="Waters P.D."/>
            <person name="Veyrunes F."/>
            <person name="Fulton L."/>
            <person name="Fulton B."/>
            <person name="Graves T."/>
            <person name="Wallis J."/>
            <person name="Puente X.S."/>
            <person name="Lopez-Otin C."/>
            <person name="Ordonez G.R."/>
            <person name="Eichler E.E."/>
            <person name="Chen L."/>
            <person name="Cheng Z."/>
            <person name="Deakin J.E."/>
            <person name="Alsop A."/>
            <person name="Thompson K."/>
            <person name="Kirby P."/>
            <person name="Papenfuss A.T."/>
            <person name="Wakefield M.J."/>
            <person name="Olender T."/>
            <person name="Lancet D."/>
            <person name="Huttley G.A."/>
            <person name="Smit A.F."/>
            <person name="Pask A."/>
            <person name="Temple-Smith P."/>
            <person name="Batzer M.A."/>
            <person name="Walker J.A."/>
            <person name="Konkel M.K."/>
            <person name="Harris R.S."/>
            <person name="Whittington C.M."/>
            <person name="Wong E.S."/>
            <person name="Gemmell N.J."/>
            <person name="Buschiazzo E."/>
            <person name="Vargas Jentzsch I.M."/>
            <person name="Merkel A."/>
            <person name="Schmitz J."/>
            <person name="Zemann A."/>
            <person name="Churakov G."/>
            <person name="Kriegs J.O."/>
            <person name="Brosius J."/>
            <person name="Murchison E.P."/>
            <person name="Sachidanandam R."/>
            <person name="Smith C."/>
            <person name="Hannon G.J."/>
            <person name="Tsend-Ayush E."/>
            <person name="McMillan D."/>
            <person name="Attenborough R."/>
            <person name="Rens W."/>
            <person name="Ferguson-Smith M."/>
            <person name="Lefevre C.M."/>
            <person name="Sharp J.A."/>
            <person name="Nicholas K.R."/>
            <person name="Ray D.A."/>
            <person name="Kube M."/>
            <person name="Reinhardt R."/>
            <person name="Pringle T.H."/>
            <person name="Taylor J."/>
            <person name="Jones R.C."/>
            <person name="Nixon B."/>
            <person name="Dacheux J.L."/>
            <person name="Niwa H."/>
            <person name="Sekita Y."/>
            <person name="Huang X."/>
            <person name="Stark A."/>
            <person name="Kheradpour P."/>
            <person name="Kellis M."/>
            <person name="Flicek P."/>
            <person name="Chen Y."/>
            <person name="Webber C."/>
            <person name="Hardison R."/>
            <person name="Nelson J."/>
            <person name="Hallsworth-Pepin K."/>
            <person name="Delehaunty K."/>
            <person name="Markovic C."/>
            <person name="Minx P."/>
            <person name="Feng Y."/>
            <person name="Kremitzki C."/>
            <person name="Mitreva M."/>
            <person name="Glasscock J."/>
            <person name="Wylie T."/>
            <person name="Wohldmann P."/>
            <person name="Thiru P."/>
            <person name="Nhan M.N."/>
            <person name="Pohl C.S."/>
            <person name="Smith S.M."/>
            <person name="Hou S."/>
            <person name="Nefedov M."/>
            <person name="de Jong P.J."/>
            <person name="Renfree M.B."/>
            <person name="Mardis E.R."/>
            <person name="Wilson R.K."/>
        </authorList>
    </citation>
    <scope>NUCLEOTIDE SEQUENCE [LARGE SCALE GENOMIC DNA]</scope>
    <source>
        <strain evidence="11 12">Glennie</strain>
    </source>
</reference>
<dbReference type="Proteomes" id="UP000002279">
    <property type="component" value="Chromosome 10"/>
</dbReference>
<comment type="subcellular location">
    <subcellularLocation>
        <location evidence="1">Membrane</location>
        <topology evidence="1">Multi-pass membrane protein</topology>
    </subcellularLocation>
</comment>
<keyword evidence="3" id="KW-0813">Transport</keyword>
<comment type="similarity">
    <text evidence="2">Belongs to the SLC13A/DASS transporter (TC 2.A.47) family. NADC subfamily.</text>
</comment>
<keyword evidence="7 10" id="KW-0472">Membrane</keyword>
<gene>
    <name evidence="11" type="primary">SLC13A1</name>
</gene>
<dbReference type="PANTHER" id="PTHR10283">
    <property type="entry name" value="SOLUTE CARRIER FAMILY 13 MEMBER"/>
    <property type="match status" value="1"/>
</dbReference>
<name>A0A6I8NU30_ORNAN</name>
<feature type="transmembrane region" description="Helical" evidence="10">
    <location>
        <begin position="341"/>
        <end position="360"/>
    </location>
</feature>
<feature type="transmembrane region" description="Helical" evidence="10">
    <location>
        <begin position="116"/>
        <end position="138"/>
    </location>
</feature>
<feature type="region of interest" description="Disordered" evidence="9">
    <location>
        <begin position="206"/>
        <end position="227"/>
    </location>
</feature>
<feature type="transmembrane region" description="Helical" evidence="10">
    <location>
        <begin position="511"/>
        <end position="531"/>
    </location>
</feature>
<dbReference type="Bgee" id="ENSOANG00000004824">
    <property type="expression patterns" value="Expressed in endometrium and 2 other cell types or tissues"/>
</dbReference>
<dbReference type="GO" id="GO:1902358">
    <property type="term" value="P:sulfate transmembrane transport"/>
    <property type="evidence" value="ECO:0000318"/>
    <property type="project" value="GO_Central"/>
</dbReference>
<sequence>MKLLSYVLVYRRFILILLTPLLFLPLPLILKTKEAECAYTLFVMAIFWLTEAVPLSVTALLPALMFPLFGIMSSQKVSSSYFKDFHILLTGVICLATSIEKWNLHKRIALKMVMMVGVNPVWLSLGFMVSTAFLSMWLSNTSTTAMVMPIVEAVLQQIMRVEAEVDTNQMSYFNGSTNLGLELEESANESGTNDCKEKSMQVTCSDAQQTASKNEQEKDPEPGKKYRTQRDHQMCKLMCLCITYSSTIGGLTTITGTSTNLIFAEHFNGRYPDCQCINFGSWFLLSFPAAILILILSWIWLQWLFMDFNFKEMFHCGKTKNIREKSASEVIKEEYRKLGPIRYQEIVTLVLFFAMALLWFTRDPGFIPGWSLLFKEYKGYATDSTVALIVGILFFLIPAKRLTKTTATGEIVAFDYSPLITWKEFQTFMPWDIVILVGGGFALADGFEESGLSKWIGDKLTPLGSLPTWLIILISCLLVTSVTEVASNPATITILMPILAPLAEAIHVNPLYILIPSTLCTSFAFLLPVSNPPNAIVYSYGHVKVNDMVKAGLGVNLIGVVVVMLGITTWAVPMFDLHNFPSWANSTNKAGP</sequence>
<dbReference type="PANTHER" id="PTHR10283:SF65">
    <property type="entry name" value="SOLUTE CARRIER FAMILY 13 MEMBER 1"/>
    <property type="match status" value="1"/>
</dbReference>
<dbReference type="GO" id="GO:0015382">
    <property type="term" value="F:sodium:sulfate symporter activity"/>
    <property type="evidence" value="ECO:0000318"/>
    <property type="project" value="GO_Central"/>
</dbReference>
<dbReference type="RefSeq" id="XP_016083626.1">
    <property type="nucleotide sequence ID" value="XM_016228140.3"/>
</dbReference>
<dbReference type="FunCoup" id="A0A6I8NU30">
    <property type="interactions" value="175"/>
</dbReference>
<evidence type="ECO:0000256" key="3">
    <source>
        <dbReference type="ARBA" id="ARBA00022448"/>
    </source>
</evidence>
<keyword evidence="8" id="KW-0406">Ion transport</keyword>
<protein>
    <submittedName>
        <fullName evidence="11">Solute carrier family 13 member 1</fullName>
    </submittedName>
</protein>
<keyword evidence="12" id="KW-1185">Reference proteome</keyword>
<evidence type="ECO:0000313" key="12">
    <source>
        <dbReference type="Proteomes" id="UP000002279"/>
    </source>
</evidence>
<dbReference type="GeneTree" id="ENSGT01030000234550"/>
<evidence type="ECO:0000256" key="5">
    <source>
        <dbReference type="ARBA" id="ARBA00022989"/>
    </source>
</evidence>
<evidence type="ECO:0000313" key="11">
    <source>
        <dbReference type="Ensembl" id="ENSOANP00000044516.1"/>
    </source>
</evidence>
<evidence type="ECO:0000256" key="9">
    <source>
        <dbReference type="SAM" id="MobiDB-lite"/>
    </source>
</evidence>
<feature type="transmembrane region" description="Helical" evidence="10">
    <location>
        <begin position="467"/>
        <end position="499"/>
    </location>
</feature>
<reference evidence="11" key="2">
    <citation type="submission" date="2025-08" db="UniProtKB">
        <authorList>
            <consortium name="Ensembl"/>
        </authorList>
    </citation>
    <scope>IDENTIFICATION</scope>
    <source>
        <strain evidence="11">Glennie</strain>
    </source>
</reference>
<dbReference type="GO" id="GO:0006814">
    <property type="term" value="P:sodium ion transport"/>
    <property type="evidence" value="ECO:0000318"/>
    <property type="project" value="GO_Central"/>
</dbReference>
<dbReference type="AlphaFoldDB" id="A0A6I8NU30"/>
<proteinExistence type="inferred from homology"/>
<feature type="transmembrane region" description="Helical" evidence="10">
    <location>
        <begin position="551"/>
        <end position="572"/>
    </location>
</feature>
<keyword evidence="5 10" id="KW-1133">Transmembrane helix</keyword>
<keyword evidence="6" id="KW-0915">Sodium</keyword>
<dbReference type="OMA" id="THIMAHT"/>
<accession>A0A6I8NU30</accession>
<evidence type="ECO:0000256" key="10">
    <source>
        <dbReference type="SAM" id="Phobius"/>
    </source>
</evidence>
<dbReference type="CTD" id="6561"/>
<dbReference type="PROSITE" id="PS01271">
    <property type="entry name" value="NA_SULFATE"/>
    <property type="match status" value="1"/>
</dbReference>
<organism evidence="11 12">
    <name type="scientific">Ornithorhynchus anatinus</name>
    <name type="common">Duckbill platypus</name>
    <dbReference type="NCBI Taxonomy" id="9258"/>
    <lineage>
        <taxon>Eukaryota</taxon>
        <taxon>Metazoa</taxon>
        <taxon>Chordata</taxon>
        <taxon>Craniata</taxon>
        <taxon>Vertebrata</taxon>
        <taxon>Euteleostomi</taxon>
        <taxon>Mammalia</taxon>
        <taxon>Monotremata</taxon>
        <taxon>Ornithorhynchidae</taxon>
        <taxon>Ornithorhynchus</taxon>
    </lineage>
</organism>
<dbReference type="OrthoDB" id="6493944at2759"/>
<feature type="transmembrane region" description="Helical" evidence="10">
    <location>
        <begin position="12"/>
        <end position="30"/>
    </location>
</feature>
<dbReference type="InParanoid" id="A0A6I8NU30"/>
<dbReference type="InterPro" id="IPR031312">
    <property type="entry name" value="Na/sul_symport_CS"/>
</dbReference>
<dbReference type="GO" id="GO:0005886">
    <property type="term" value="C:plasma membrane"/>
    <property type="evidence" value="ECO:0000318"/>
    <property type="project" value="GO_Central"/>
</dbReference>
<feature type="transmembrane region" description="Helical" evidence="10">
    <location>
        <begin position="380"/>
        <end position="397"/>
    </location>
</feature>
<reference evidence="11" key="3">
    <citation type="submission" date="2025-09" db="UniProtKB">
        <authorList>
            <consortium name="Ensembl"/>
        </authorList>
    </citation>
    <scope>IDENTIFICATION</scope>
    <source>
        <strain evidence="11">Glennie</strain>
    </source>
</reference>
<dbReference type="GeneID" id="100076192"/>
<evidence type="ECO:0000256" key="8">
    <source>
        <dbReference type="ARBA" id="ARBA00023201"/>
    </source>
</evidence>
<dbReference type="Ensembl" id="ENSOANT00000047073.1">
    <property type="protein sequence ID" value="ENSOANP00000044516.1"/>
    <property type="gene ID" value="ENSOANG00000004824.2"/>
</dbReference>
<evidence type="ECO:0000256" key="1">
    <source>
        <dbReference type="ARBA" id="ARBA00004141"/>
    </source>
</evidence>
<evidence type="ECO:0000256" key="6">
    <source>
        <dbReference type="ARBA" id="ARBA00023053"/>
    </source>
</evidence>
<dbReference type="KEGG" id="oaa:100076192"/>
<keyword evidence="4 10" id="KW-0812">Transmembrane</keyword>